<keyword evidence="4" id="KW-0255">Endonuclease</keyword>
<dbReference type="InterPro" id="IPR043502">
    <property type="entry name" value="DNA/RNA_pol_sf"/>
</dbReference>
<dbReference type="EMBL" id="CP133620">
    <property type="protein sequence ID" value="WMV45513.1"/>
    <property type="molecule type" value="Genomic_DNA"/>
</dbReference>
<sequence>MALRPLLQFVEGFTAREALCDLPFNFPKVWVFNAFTGKCTTGATTVRSEDHGPYHGSWQGLLPIEPSVVFTLIILAFHLLKASTASLPRAQPHTVMKFTATRPRDYGDFDGSSRGTTARGGARGPLASGPSELAILHEPKAGPRDLPRSVVKTMSRGGGTFTNRGQDREGGRGPWVVFGQAWGILGLWLRLAPLAWHLTLFVEEFSSIASPLTALTKKKAKFVLSQACEESFQVLKDRITFALVFTLPKGINGFVVYCDLSRVGLGCVLMQNGKVIAYASTQLKTHEKNYITHDLELAAVIFALKIWRHYLYRVHVDVFTDHKILQYVFSQRTRISAKEDG</sequence>
<evidence type="ECO:0000256" key="7">
    <source>
        <dbReference type="SAM" id="MobiDB-lite"/>
    </source>
</evidence>
<evidence type="ECO:0000259" key="8">
    <source>
        <dbReference type="Pfam" id="PF17917"/>
    </source>
</evidence>
<accession>A0AAF0ZPX2</accession>
<gene>
    <name evidence="9" type="ORF">MTR67_038898</name>
</gene>
<dbReference type="InterPro" id="IPR041373">
    <property type="entry name" value="RT_RNaseH"/>
</dbReference>
<dbReference type="Gene3D" id="3.30.70.270">
    <property type="match status" value="1"/>
</dbReference>
<keyword evidence="2" id="KW-0548">Nucleotidyltransferase</keyword>
<organism evidence="9 10">
    <name type="scientific">Solanum verrucosum</name>
    <dbReference type="NCBI Taxonomy" id="315347"/>
    <lineage>
        <taxon>Eukaryota</taxon>
        <taxon>Viridiplantae</taxon>
        <taxon>Streptophyta</taxon>
        <taxon>Embryophyta</taxon>
        <taxon>Tracheophyta</taxon>
        <taxon>Spermatophyta</taxon>
        <taxon>Magnoliopsida</taxon>
        <taxon>eudicotyledons</taxon>
        <taxon>Gunneridae</taxon>
        <taxon>Pentapetalae</taxon>
        <taxon>asterids</taxon>
        <taxon>lamiids</taxon>
        <taxon>Solanales</taxon>
        <taxon>Solanaceae</taxon>
        <taxon>Solanoideae</taxon>
        <taxon>Solaneae</taxon>
        <taxon>Solanum</taxon>
    </lineage>
</organism>
<feature type="domain" description="Reverse transcriptase RNase H-like" evidence="8">
    <location>
        <begin position="254"/>
        <end position="333"/>
    </location>
</feature>
<dbReference type="Pfam" id="PF17917">
    <property type="entry name" value="RT_RNaseH"/>
    <property type="match status" value="1"/>
</dbReference>
<evidence type="ECO:0000256" key="1">
    <source>
        <dbReference type="ARBA" id="ARBA00022679"/>
    </source>
</evidence>
<dbReference type="PANTHER" id="PTHR37984">
    <property type="entry name" value="PROTEIN CBG26694"/>
    <property type="match status" value="1"/>
</dbReference>
<evidence type="ECO:0000256" key="2">
    <source>
        <dbReference type="ARBA" id="ARBA00022695"/>
    </source>
</evidence>
<dbReference type="InterPro" id="IPR043128">
    <property type="entry name" value="Rev_trsase/Diguanyl_cyclase"/>
</dbReference>
<evidence type="ECO:0000313" key="10">
    <source>
        <dbReference type="Proteomes" id="UP001234989"/>
    </source>
</evidence>
<dbReference type="GO" id="GO:0003964">
    <property type="term" value="F:RNA-directed DNA polymerase activity"/>
    <property type="evidence" value="ECO:0007669"/>
    <property type="project" value="UniProtKB-KW"/>
</dbReference>
<evidence type="ECO:0000256" key="6">
    <source>
        <dbReference type="ARBA" id="ARBA00022918"/>
    </source>
</evidence>
<dbReference type="InterPro" id="IPR050951">
    <property type="entry name" value="Retrovirus_Pol_polyprotein"/>
</dbReference>
<evidence type="ECO:0000256" key="4">
    <source>
        <dbReference type="ARBA" id="ARBA00022759"/>
    </source>
</evidence>
<dbReference type="CDD" id="cd09274">
    <property type="entry name" value="RNase_HI_RT_Ty3"/>
    <property type="match status" value="1"/>
</dbReference>
<keyword evidence="10" id="KW-1185">Reference proteome</keyword>
<dbReference type="PANTHER" id="PTHR37984:SF5">
    <property type="entry name" value="PROTEIN NYNRIN-LIKE"/>
    <property type="match status" value="1"/>
</dbReference>
<evidence type="ECO:0000256" key="3">
    <source>
        <dbReference type="ARBA" id="ARBA00022722"/>
    </source>
</evidence>
<keyword evidence="6" id="KW-0695">RNA-directed DNA polymerase</keyword>
<dbReference type="Proteomes" id="UP001234989">
    <property type="component" value="Chromosome 9"/>
</dbReference>
<evidence type="ECO:0000256" key="5">
    <source>
        <dbReference type="ARBA" id="ARBA00022801"/>
    </source>
</evidence>
<proteinExistence type="predicted"/>
<name>A0AAF0ZPX2_SOLVR</name>
<feature type="region of interest" description="Disordered" evidence="7">
    <location>
        <begin position="107"/>
        <end position="130"/>
    </location>
</feature>
<dbReference type="SUPFAM" id="SSF56672">
    <property type="entry name" value="DNA/RNA polymerases"/>
    <property type="match status" value="1"/>
</dbReference>
<keyword evidence="1" id="KW-0808">Transferase</keyword>
<evidence type="ECO:0000313" key="9">
    <source>
        <dbReference type="EMBL" id="WMV45513.1"/>
    </source>
</evidence>
<keyword evidence="3" id="KW-0540">Nuclease</keyword>
<dbReference type="GO" id="GO:0004519">
    <property type="term" value="F:endonuclease activity"/>
    <property type="evidence" value="ECO:0007669"/>
    <property type="project" value="UniProtKB-KW"/>
</dbReference>
<dbReference type="AlphaFoldDB" id="A0AAF0ZPX2"/>
<dbReference type="GO" id="GO:0016787">
    <property type="term" value="F:hydrolase activity"/>
    <property type="evidence" value="ECO:0007669"/>
    <property type="project" value="UniProtKB-KW"/>
</dbReference>
<keyword evidence="5" id="KW-0378">Hydrolase</keyword>
<reference evidence="9" key="1">
    <citation type="submission" date="2023-08" db="EMBL/GenBank/DDBJ databases">
        <title>A de novo genome assembly of Solanum verrucosum Schlechtendal, a Mexican diploid species geographically isolated from the other diploid A-genome species in potato relatives.</title>
        <authorList>
            <person name="Hosaka K."/>
        </authorList>
    </citation>
    <scope>NUCLEOTIDE SEQUENCE</scope>
    <source>
        <tissue evidence="9">Young leaves</tissue>
    </source>
</reference>
<protein>
    <recommendedName>
        <fullName evidence="8">Reverse transcriptase RNase H-like domain-containing protein</fullName>
    </recommendedName>
</protein>